<reference evidence="1" key="1">
    <citation type="journal article" date="2014" name="Front. Microbiol.">
        <title>High frequency of phylogenetically diverse reductive dehalogenase-homologous genes in deep subseafloor sedimentary metagenomes.</title>
        <authorList>
            <person name="Kawai M."/>
            <person name="Futagami T."/>
            <person name="Toyoda A."/>
            <person name="Takaki Y."/>
            <person name="Nishi S."/>
            <person name="Hori S."/>
            <person name="Arai W."/>
            <person name="Tsubouchi T."/>
            <person name="Morono Y."/>
            <person name="Uchiyama I."/>
            <person name="Ito T."/>
            <person name="Fujiyama A."/>
            <person name="Inagaki F."/>
            <person name="Takami H."/>
        </authorList>
    </citation>
    <scope>NUCLEOTIDE SEQUENCE</scope>
    <source>
        <strain evidence="1">Expedition CK06-06</strain>
    </source>
</reference>
<evidence type="ECO:0000313" key="1">
    <source>
        <dbReference type="EMBL" id="GAH46811.1"/>
    </source>
</evidence>
<proteinExistence type="predicted"/>
<organism evidence="1">
    <name type="scientific">marine sediment metagenome</name>
    <dbReference type="NCBI Taxonomy" id="412755"/>
    <lineage>
        <taxon>unclassified sequences</taxon>
        <taxon>metagenomes</taxon>
        <taxon>ecological metagenomes</taxon>
    </lineage>
</organism>
<name>X1FM89_9ZZZZ</name>
<accession>X1FM89</accession>
<dbReference type="EMBL" id="BARU01006329">
    <property type="protein sequence ID" value="GAH46811.1"/>
    <property type="molecule type" value="Genomic_DNA"/>
</dbReference>
<comment type="caution">
    <text evidence="1">The sequence shown here is derived from an EMBL/GenBank/DDBJ whole genome shotgun (WGS) entry which is preliminary data.</text>
</comment>
<gene>
    <name evidence="1" type="ORF">S03H2_12441</name>
</gene>
<sequence length="392" mass="47002">NNNELKKILTYHEKYNIKEDLFSIEIFREKSHSYTALDCKMYDIESVGKIIYKKNILSKEEIEAVKLVFIQVALMRIKVSDIFITQNKILLKKRLWLESHIPGSLINIYSLNEAQEIMDLFSKYQNKYYISENWICNKGYWYWLSFRQKIPNFHVGDPFLNAFSRRFLYLLESLDEIGFQYYLESDRDTMDTMMYHFNYFIILISGIFDSLAIKTKNKYGLSYNNDKHPSTTSLYKNAGKDFLKALRDIDPKLHRHRSKFAYLINLIHEFRELLIHREMLDMQNFTPSMDEEKHIISAVEVNKKTINLIKQCGDKIRGYDNFIEWGVFNHDKKYFISPYYFAKKTTRTLIEFSNKYLELLGYCNFIDELQKKDPNDHFVESIRSFETNRLGF</sequence>
<dbReference type="AlphaFoldDB" id="X1FM89"/>
<feature type="non-terminal residue" evidence="1">
    <location>
        <position position="1"/>
    </location>
</feature>
<protein>
    <submittedName>
        <fullName evidence="1">Uncharacterized protein</fullName>
    </submittedName>
</protein>